<accession>A0A8X6NJ32</accession>
<gene>
    <name evidence="2" type="ORF">NPIL_250161</name>
</gene>
<dbReference type="Proteomes" id="UP000887013">
    <property type="component" value="Unassembled WGS sequence"/>
</dbReference>
<evidence type="ECO:0000256" key="1">
    <source>
        <dbReference type="SAM" id="MobiDB-lite"/>
    </source>
</evidence>
<sequence>MLRTSLSGITAIFPNLCHFAETTFNTGAKTASNRDPYATRTVTKIDSKTTREERRMNGNNNKQMKINAIPNESAASGVDYYFSEWQKHKLPRSFLKKKNQNKGLVR</sequence>
<protein>
    <submittedName>
        <fullName evidence="2">Uncharacterized protein</fullName>
    </submittedName>
</protein>
<dbReference type="EMBL" id="BMAW01009785">
    <property type="protein sequence ID" value="GFT15595.1"/>
    <property type="molecule type" value="Genomic_DNA"/>
</dbReference>
<reference evidence="2" key="1">
    <citation type="submission" date="2020-08" db="EMBL/GenBank/DDBJ databases">
        <title>Multicomponent nature underlies the extraordinary mechanical properties of spider dragline silk.</title>
        <authorList>
            <person name="Kono N."/>
            <person name="Nakamura H."/>
            <person name="Mori M."/>
            <person name="Yoshida Y."/>
            <person name="Ohtoshi R."/>
            <person name="Malay A.D."/>
            <person name="Moran D.A.P."/>
            <person name="Tomita M."/>
            <person name="Numata K."/>
            <person name="Arakawa K."/>
        </authorList>
    </citation>
    <scope>NUCLEOTIDE SEQUENCE</scope>
</reference>
<evidence type="ECO:0000313" key="2">
    <source>
        <dbReference type="EMBL" id="GFT15595.1"/>
    </source>
</evidence>
<feature type="region of interest" description="Disordered" evidence="1">
    <location>
        <begin position="49"/>
        <end position="68"/>
    </location>
</feature>
<name>A0A8X6NJ32_NEPPI</name>
<organism evidence="2 3">
    <name type="scientific">Nephila pilipes</name>
    <name type="common">Giant wood spider</name>
    <name type="synonym">Nephila maculata</name>
    <dbReference type="NCBI Taxonomy" id="299642"/>
    <lineage>
        <taxon>Eukaryota</taxon>
        <taxon>Metazoa</taxon>
        <taxon>Ecdysozoa</taxon>
        <taxon>Arthropoda</taxon>
        <taxon>Chelicerata</taxon>
        <taxon>Arachnida</taxon>
        <taxon>Araneae</taxon>
        <taxon>Araneomorphae</taxon>
        <taxon>Entelegynae</taxon>
        <taxon>Araneoidea</taxon>
        <taxon>Nephilidae</taxon>
        <taxon>Nephila</taxon>
    </lineage>
</organism>
<evidence type="ECO:0000313" key="3">
    <source>
        <dbReference type="Proteomes" id="UP000887013"/>
    </source>
</evidence>
<keyword evidence="3" id="KW-1185">Reference proteome</keyword>
<comment type="caution">
    <text evidence="2">The sequence shown here is derived from an EMBL/GenBank/DDBJ whole genome shotgun (WGS) entry which is preliminary data.</text>
</comment>
<proteinExistence type="predicted"/>
<dbReference type="AlphaFoldDB" id="A0A8X6NJ32"/>